<proteinExistence type="predicted"/>
<feature type="region of interest" description="Disordered" evidence="1">
    <location>
        <begin position="1"/>
        <end position="164"/>
    </location>
</feature>
<feature type="compositionally biased region" description="Low complexity" evidence="1">
    <location>
        <begin position="27"/>
        <end position="36"/>
    </location>
</feature>
<feature type="compositionally biased region" description="Basic residues" evidence="1">
    <location>
        <begin position="151"/>
        <end position="164"/>
    </location>
</feature>
<gene>
    <name evidence="2" type="ORF">LTR16_006636</name>
</gene>
<comment type="caution">
    <text evidence="2">The sequence shown here is derived from an EMBL/GenBank/DDBJ whole genome shotgun (WGS) entry which is preliminary data.</text>
</comment>
<feature type="non-terminal residue" evidence="2">
    <location>
        <position position="1"/>
    </location>
</feature>
<keyword evidence="3" id="KW-1185">Reference proteome</keyword>
<accession>A0ABR0LLK7</accession>
<evidence type="ECO:0000313" key="3">
    <source>
        <dbReference type="Proteomes" id="UP001357485"/>
    </source>
</evidence>
<feature type="non-terminal residue" evidence="2">
    <location>
        <position position="215"/>
    </location>
</feature>
<feature type="compositionally biased region" description="Basic and acidic residues" evidence="1">
    <location>
        <begin position="98"/>
        <end position="110"/>
    </location>
</feature>
<name>A0ABR0LLK7_9PEZI</name>
<evidence type="ECO:0000313" key="2">
    <source>
        <dbReference type="EMBL" id="KAK5196791.1"/>
    </source>
</evidence>
<dbReference type="EMBL" id="JAVRRA010017689">
    <property type="protein sequence ID" value="KAK5196791.1"/>
    <property type="molecule type" value="Genomic_DNA"/>
</dbReference>
<reference evidence="2 3" key="1">
    <citation type="submission" date="2023-08" db="EMBL/GenBank/DDBJ databases">
        <title>Black Yeasts Isolated from many extreme environments.</title>
        <authorList>
            <person name="Coleine C."/>
            <person name="Stajich J.E."/>
            <person name="Selbmann L."/>
        </authorList>
    </citation>
    <scope>NUCLEOTIDE SEQUENCE [LARGE SCALE GENOMIC DNA]</scope>
    <source>
        <strain evidence="2 3">CCFEE 536</strain>
    </source>
</reference>
<dbReference type="Proteomes" id="UP001357485">
    <property type="component" value="Unassembled WGS sequence"/>
</dbReference>
<feature type="compositionally biased region" description="Low complexity" evidence="1">
    <location>
        <begin position="1"/>
        <end position="20"/>
    </location>
</feature>
<sequence>GLRPCRQPGRPQRPQGAYGRFARRAARGALARAEGAPTTRSAFHKNRGPVERRQAGRAPHQLDLHGRRPAASRSPVHLTHLYRPRLRRPPHRHRPHERRLGLGPRREPRPPPHARGRSPPLLPHRPGPAQRLHQPPAAALRHPGRQEEGRPRRRLPASVARHRRQVRRRGARLAQGRRRAGRGHDAAVWWRRRGLGRHGYQSEWGAAGGRRGRCL</sequence>
<feature type="compositionally biased region" description="Basic and acidic residues" evidence="1">
    <location>
        <begin position="48"/>
        <end position="66"/>
    </location>
</feature>
<protein>
    <submittedName>
        <fullName evidence="2">Uncharacterized protein</fullName>
    </submittedName>
</protein>
<evidence type="ECO:0000256" key="1">
    <source>
        <dbReference type="SAM" id="MobiDB-lite"/>
    </source>
</evidence>
<organism evidence="2 3">
    <name type="scientific">Cryomyces antarcticus</name>
    <dbReference type="NCBI Taxonomy" id="329879"/>
    <lineage>
        <taxon>Eukaryota</taxon>
        <taxon>Fungi</taxon>
        <taxon>Dikarya</taxon>
        <taxon>Ascomycota</taxon>
        <taxon>Pezizomycotina</taxon>
        <taxon>Dothideomycetes</taxon>
        <taxon>Dothideomycetes incertae sedis</taxon>
        <taxon>Cryomyces</taxon>
    </lineage>
</organism>
<feature type="compositionally biased region" description="Basic residues" evidence="1">
    <location>
        <begin position="80"/>
        <end position="97"/>
    </location>
</feature>